<reference evidence="1" key="1">
    <citation type="submission" date="2020-06" db="EMBL/GenBank/DDBJ databases">
        <authorList>
            <person name="Li T."/>
            <person name="Hu X."/>
            <person name="Zhang T."/>
            <person name="Song X."/>
            <person name="Zhang H."/>
            <person name="Dai N."/>
            <person name="Sheng W."/>
            <person name="Hou X."/>
            <person name="Wei L."/>
        </authorList>
    </citation>
    <scope>NUCLEOTIDE SEQUENCE</scope>
    <source>
        <strain evidence="1">G02</strain>
        <tissue evidence="1">Leaf</tissue>
    </source>
</reference>
<gene>
    <name evidence="1" type="ORF">Sradi_2180200</name>
</gene>
<organism evidence="1">
    <name type="scientific">Sesamum radiatum</name>
    <name type="common">Black benniseed</name>
    <dbReference type="NCBI Taxonomy" id="300843"/>
    <lineage>
        <taxon>Eukaryota</taxon>
        <taxon>Viridiplantae</taxon>
        <taxon>Streptophyta</taxon>
        <taxon>Embryophyta</taxon>
        <taxon>Tracheophyta</taxon>
        <taxon>Spermatophyta</taxon>
        <taxon>Magnoliopsida</taxon>
        <taxon>eudicotyledons</taxon>
        <taxon>Gunneridae</taxon>
        <taxon>Pentapetalae</taxon>
        <taxon>asterids</taxon>
        <taxon>lamiids</taxon>
        <taxon>Lamiales</taxon>
        <taxon>Pedaliaceae</taxon>
        <taxon>Sesamum</taxon>
    </lineage>
</organism>
<proteinExistence type="predicted"/>
<dbReference type="EMBL" id="JACGWJ010000009">
    <property type="protein sequence ID" value="KAL0398369.1"/>
    <property type="molecule type" value="Genomic_DNA"/>
</dbReference>
<reference evidence="1" key="2">
    <citation type="journal article" date="2024" name="Plant">
        <title>Genomic evolution and insights into agronomic trait innovations of Sesamum species.</title>
        <authorList>
            <person name="Miao H."/>
            <person name="Wang L."/>
            <person name="Qu L."/>
            <person name="Liu H."/>
            <person name="Sun Y."/>
            <person name="Le M."/>
            <person name="Wang Q."/>
            <person name="Wei S."/>
            <person name="Zheng Y."/>
            <person name="Lin W."/>
            <person name="Duan Y."/>
            <person name="Cao H."/>
            <person name="Xiong S."/>
            <person name="Wang X."/>
            <person name="Wei L."/>
            <person name="Li C."/>
            <person name="Ma Q."/>
            <person name="Ju M."/>
            <person name="Zhao R."/>
            <person name="Li G."/>
            <person name="Mu C."/>
            <person name="Tian Q."/>
            <person name="Mei H."/>
            <person name="Zhang T."/>
            <person name="Gao T."/>
            <person name="Zhang H."/>
        </authorList>
    </citation>
    <scope>NUCLEOTIDE SEQUENCE</scope>
    <source>
        <strain evidence="1">G02</strain>
    </source>
</reference>
<accession>A0AAW2T198</accession>
<protein>
    <submittedName>
        <fullName evidence="1">Uncharacterized protein</fullName>
    </submittedName>
</protein>
<sequence>MPIDILTEARIQGERFVVLFRCRRYAWRFRCIGRGKELEIPQPEPTCPSIHYFHRCRNIICPRVCRQPPRPRRRRSR</sequence>
<dbReference type="AlphaFoldDB" id="A0AAW2T198"/>
<name>A0AAW2T198_SESRA</name>
<evidence type="ECO:0000313" key="1">
    <source>
        <dbReference type="EMBL" id="KAL0398369.1"/>
    </source>
</evidence>
<comment type="caution">
    <text evidence="1">The sequence shown here is derived from an EMBL/GenBank/DDBJ whole genome shotgun (WGS) entry which is preliminary data.</text>
</comment>